<evidence type="ECO:0000313" key="1">
    <source>
        <dbReference type="EMBL" id="MCO6416063.1"/>
    </source>
</evidence>
<dbReference type="EMBL" id="JAFIRR010000045">
    <property type="protein sequence ID" value="MCO6416063.1"/>
    <property type="molecule type" value="Genomic_DNA"/>
</dbReference>
<proteinExistence type="predicted"/>
<reference evidence="1 2" key="1">
    <citation type="submission" date="2021-12" db="EMBL/GenBank/DDBJ databases">
        <title>Siccirubricoccus leaddurans sp. nov., a high concentration Zn2+ tolerance bacterium.</title>
        <authorList>
            <person name="Cao Y."/>
        </authorList>
    </citation>
    <scope>NUCLEOTIDE SEQUENCE [LARGE SCALE GENOMIC DNA]</scope>
    <source>
        <strain evidence="1 2">KC 17139</strain>
    </source>
</reference>
<dbReference type="Pfam" id="PF08843">
    <property type="entry name" value="AbiEii"/>
    <property type="match status" value="1"/>
</dbReference>
<dbReference type="RefSeq" id="WP_252952672.1">
    <property type="nucleotide sequence ID" value="NZ_JAFIRR010000045.1"/>
</dbReference>
<gene>
    <name evidence="1" type="ORF">JYK14_07750</name>
</gene>
<dbReference type="InterPro" id="IPR014942">
    <property type="entry name" value="AbiEii"/>
</dbReference>
<name>A0ABT1D2B1_9PROT</name>
<evidence type="ECO:0000313" key="2">
    <source>
        <dbReference type="Proteomes" id="UP001523392"/>
    </source>
</evidence>
<dbReference type="Proteomes" id="UP001523392">
    <property type="component" value="Unassembled WGS sequence"/>
</dbReference>
<dbReference type="GO" id="GO:0016740">
    <property type="term" value="F:transferase activity"/>
    <property type="evidence" value="ECO:0007669"/>
    <property type="project" value="UniProtKB-KW"/>
</dbReference>
<protein>
    <submittedName>
        <fullName evidence="1">Nucleotidyl transferase AbiEii/AbiGii toxin family protein</fullName>
    </submittedName>
</protein>
<organism evidence="1 2">
    <name type="scientific">Siccirubricoccus soli</name>
    <dbReference type="NCBI Taxonomy" id="2899147"/>
    <lineage>
        <taxon>Bacteria</taxon>
        <taxon>Pseudomonadati</taxon>
        <taxon>Pseudomonadota</taxon>
        <taxon>Alphaproteobacteria</taxon>
        <taxon>Acetobacterales</taxon>
        <taxon>Roseomonadaceae</taxon>
        <taxon>Siccirubricoccus</taxon>
    </lineage>
</organism>
<comment type="caution">
    <text evidence="1">The sequence shown here is derived from an EMBL/GenBank/DDBJ whole genome shotgun (WGS) entry which is preliminary data.</text>
</comment>
<sequence>MAPTSQGSEPPANPARFRGVKAAVQAAIVGAGYRDPEVIAKNDNRNVQFEVWYRAPEEVDGPLRPHLLVELTYSPPRLLTVRRSVRSFVNLATRTDAEIADLECVSIEETAAEKLVSLTRRTAGDLEGTKPDAHDPFLVRHVYDLHWLLGKVDRPAVLQLAREIASSDAEQFASWFPAYREDPRGWTRRALDHLERDAECHASYTLFLGRMVYGERTAFEEAFRSVSELGTALWDEAP</sequence>
<keyword evidence="2" id="KW-1185">Reference proteome</keyword>
<keyword evidence="1" id="KW-0808">Transferase</keyword>
<accession>A0ABT1D2B1</accession>